<evidence type="ECO:0000256" key="1">
    <source>
        <dbReference type="SAM" id="MobiDB-lite"/>
    </source>
</evidence>
<sequence length="115" mass="11875">MPPLEIAAWVIGAVGLAGVAWAFFKSDSLRVRLGALGVFGVAYLGILALGWGTIEWFNATTIGLAAIALLSRMKAPLAPKPSSDAAPVTDVTDAEVVDDSAQEAARPTDETQPPA</sequence>
<dbReference type="AlphaFoldDB" id="A0A2A9CW67"/>
<comment type="caution">
    <text evidence="3">The sequence shown here is derived from an EMBL/GenBank/DDBJ whole genome shotgun (WGS) entry which is preliminary data.</text>
</comment>
<dbReference type="EMBL" id="PDJC01000001">
    <property type="protein sequence ID" value="PFG18376.1"/>
    <property type="molecule type" value="Genomic_DNA"/>
</dbReference>
<evidence type="ECO:0000256" key="2">
    <source>
        <dbReference type="SAM" id="Phobius"/>
    </source>
</evidence>
<evidence type="ECO:0000313" key="3">
    <source>
        <dbReference type="EMBL" id="PFG18376.1"/>
    </source>
</evidence>
<feature type="transmembrane region" description="Helical" evidence="2">
    <location>
        <begin position="31"/>
        <end position="50"/>
    </location>
</feature>
<feature type="compositionally biased region" description="Acidic residues" evidence="1">
    <location>
        <begin position="92"/>
        <end position="101"/>
    </location>
</feature>
<gene>
    <name evidence="3" type="ORF">ATK74_2961</name>
</gene>
<reference evidence="3 4" key="1">
    <citation type="submission" date="2017-10" db="EMBL/GenBank/DDBJ databases">
        <title>Sequencing the genomes of 1000 actinobacteria strains.</title>
        <authorList>
            <person name="Klenk H.-P."/>
        </authorList>
    </citation>
    <scope>NUCLEOTIDE SEQUENCE [LARGE SCALE GENOMIC DNA]</scope>
    <source>
        <strain evidence="3 4">DSM 15597</strain>
    </source>
</reference>
<accession>A0A2A9CW67</accession>
<name>A0A2A9CW67_9ACTN</name>
<proteinExistence type="predicted"/>
<organism evidence="3 4">
    <name type="scientific">Propionicimonas paludicola</name>
    <dbReference type="NCBI Taxonomy" id="185243"/>
    <lineage>
        <taxon>Bacteria</taxon>
        <taxon>Bacillati</taxon>
        <taxon>Actinomycetota</taxon>
        <taxon>Actinomycetes</taxon>
        <taxon>Propionibacteriales</taxon>
        <taxon>Nocardioidaceae</taxon>
        <taxon>Propionicimonas</taxon>
    </lineage>
</organism>
<keyword evidence="2" id="KW-1133">Transmembrane helix</keyword>
<dbReference type="Proteomes" id="UP000226079">
    <property type="component" value="Unassembled WGS sequence"/>
</dbReference>
<evidence type="ECO:0000313" key="4">
    <source>
        <dbReference type="Proteomes" id="UP000226079"/>
    </source>
</evidence>
<keyword evidence="4" id="KW-1185">Reference proteome</keyword>
<keyword evidence="2" id="KW-0472">Membrane</keyword>
<protein>
    <submittedName>
        <fullName evidence="3">Uncharacterized protein</fullName>
    </submittedName>
</protein>
<keyword evidence="2" id="KW-0812">Transmembrane</keyword>
<feature type="transmembrane region" description="Helical" evidence="2">
    <location>
        <begin position="6"/>
        <end position="24"/>
    </location>
</feature>
<feature type="region of interest" description="Disordered" evidence="1">
    <location>
        <begin position="77"/>
        <end position="115"/>
    </location>
</feature>
<dbReference type="RefSeq" id="WP_098461738.1">
    <property type="nucleotide sequence ID" value="NZ_PDJC01000001.1"/>
</dbReference>